<dbReference type="Proteomes" id="UP000814033">
    <property type="component" value="Unassembled WGS sequence"/>
</dbReference>
<dbReference type="EMBL" id="MU275886">
    <property type="protein sequence ID" value="KAI0048456.1"/>
    <property type="molecule type" value="Genomic_DNA"/>
</dbReference>
<accession>A0ACB8RX97</accession>
<proteinExistence type="predicted"/>
<comment type="caution">
    <text evidence="1">The sequence shown here is derived from an EMBL/GenBank/DDBJ whole genome shotgun (WGS) entry which is preliminary data.</text>
</comment>
<reference evidence="1" key="1">
    <citation type="submission" date="2021-02" db="EMBL/GenBank/DDBJ databases">
        <authorList>
            <consortium name="DOE Joint Genome Institute"/>
            <person name="Ahrendt S."/>
            <person name="Looney B.P."/>
            <person name="Miyauchi S."/>
            <person name="Morin E."/>
            <person name="Drula E."/>
            <person name="Courty P.E."/>
            <person name="Chicoki N."/>
            <person name="Fauchery L."/>
            <person name="Kohler A."/>
            <person name="Kuo A."/>
            <person name="Labutti K."/>
            <person name="Pangilinan J."/>
            <person name="Lipzen A."/>
            <person name="Riley R."/>
            <person name="Andreopoulos W."/>
            <person name="He G."/>
            <person name="Johnson J."/>
            <person name="Barry K.W."/>
            <person name="Grigoriev I.V."/>
            <person name="Nagy L."/>
            <person name="Hibbett D."/>
            <person name="Henrissat B."/>
            <person name="Matheny P.B."/>
            <person name="Labbe J."/>
            <person name="Martin F."/>
        </authorList>
    </citation>
    <scope>NUCLEOTIDE SEQUENCE</scope>
    <source>
        <strain evidence="1">FP105234-sp</strain>
    </source>
</reference>
<sequence length="173" mass="18956">RLPSAVQSLVDAWTSTCQTVAIVFGLLLVAETQLLVFVTDASNTSSNSAAHNALLCFTYIAVFFTLSTSVSSLVLTMGLNELPLRASSKPGLMDEGAFYSGPLAMLRFFGMRRSFVWLLWHWLFTLQAGILCILTQILLFVWLHTDLPVKITASCVCAVAFAPLLQLFSGLFK</sequence>
<name>A0ACB8RX97_9AGAM</name>
<gene>
    <name evidence="1" type="ORF">FA95DRAFT_1490776</name>
</gene>
<reference evidence="1" key="2">
    <citation type="journal article" date="2022" name="New Phytol.">
        <title>Evolutionary transition to the ectomycorrhizal habit in the genomes of a hyperdiverse lineage of mushroom-forming fungi.</title>
        <authorList>
            <person name="Looney B."/>
            <person name="Miyauchi S."/>
            <person name="Morin E."/>
            <person name="Drula E."/>
            <person name="Courty P.E."/>
            <person name="Kohler A."/>
            <person name="Kuo A."/>
            <person name="LaButti K."/>
            <person name="Pangilinan J."/>
            <person name="Lipzen A."/>
            <person name="Riley R."/>
            <person name="Andreopoulos W."/>
            <person name="He G."/>
            <person name="Johnson J."/>
            <person name="Nolan M."/>
            <person name="Tritt A."/>
            <person name="Barry K.W."/>
            <person name="Grigoriev I.V."/>
            <person name="Nagy L.G."/>
            <person name="Hibbett D."/>
            <person name="Henrissat B."/>
            <person name="Matheny P.B."/>
            <person name="Labbe J."/>
            <person name="Martin F.M."/>
        </authorList>
    </citation>
    <scope>NUCLEOTIDE SEQUENCE</scope>
    <source>
        <strain evidence="1">FP105234-sp</strain>
    </source>
</reference>
<feature type="non-terminal residue" evidence="1">
    <location>
        <position position="1"/>
    </location>
</feature>
<keyword evidence="2" id="KW-1185">Reference proteome</keyword>
<protein>
    <submittedName>
        <fullName evidence="1">Uncharacterized protein</fullName>
    </submittedName>
</protein>
<organism evidence="1 2">
    <name type="scientific">Auriscalpium vulgare</name>
    <dbReference type="NCBI Taxonomy" id="40419"/>
    <lineage>
        <taxon>Eukaryota</taxon>
        <taxon>Fungi</taxon>
        <taxon>Dikarya</taxon>
        <taxon>Basidiomycota</taxon>
        <taxon>Agaricomycotina</taxon>
        <taxon>Agaricomycetes</taxon>
        <taxon>Russulales</taxon>
        <taxon>Auriscalpiaceae</taxon>
        <taxon>Auriscalpium</taxon>
    </lineage>
</organism>
<evidence type="ECO:0000313" key="2">
    <source>
        <dbReference type="Proteomes" id="UP000814033"/>
    </source>
</evidence>
<evidence type="ECO:0000313" key="1">
    <source>
        <dbReference type="EMBL" id="KAI0048456.1"/>
    </source>
</evidence>